<dbReference type="EMBL" id="FOSX01000170">
    <property type="protein sequence ID" value="SFL56868.1"/>
    <property type="molecule type" value="Genomic_DNA"/>
</dbReference>
<organism evidence="1 2">
    <name type="scientific">Azotobacter beijerinckii</name>
    <dbReference type="NCBI Taxonomy" id="170623"/>
    <lineage>
        <taxon>Bacteria</taxon>
        <taxon>Pseudomonadati</taxon>
        <taxon>Pseudomonadota</taxon>
        <taxon>Gammaproteobacteria</taxon>
        <taxon>Pseudomonadales</taxon>
        <taxon>Pseudomonadaceae</taxon>
        <taxon>Azotobacter</taxon>
    </lineage>
</organism>
<proteinExistence type="predicted"/>
<evidence type="ECO:0000313" key="2">
    <source>
        <dbReference type="Proteomes" id="UP000199579"/>
    </source>
</evidence>
<reference evidence="1 2" key="1">
    <citation type="submission" date="2016-10" db="EMBL/GenBank/DDBJ databases">
        <authorList>
            <person name="de Groot N.N."/>
        </authorList>
    </citation>
    <scope>NUCLEOTIDE SEQUENCE [LARGE SCALE GENOMIC DNA]</scope>
    <source>
        <strain evidence="1 2">DSM 381</strain>
    </source>
</reference>
<dbReference type="AlphaFoldDB" id="A0A1I4IR75"/>
<gene>
    <name evidence="1" type="ORF">SAMN04244574_04675</name>
</gene>
<evidence type="ECO:0000313" key="1">
    <source>
        <dbReference type="EMBL" id="SFL56868.1"/>
    </source>
</evidence>
<accession>A0A1I4IR75</accession>
<dbReference type="Proteomes" id="UP000199579">
    <property type="component" value="Unassembled WGS sequence"/>
</dbReference>
<name>A0A1I4IR75_9GAMM</name>
<sequence length="53" mass="6438">MIGNQIAPVWPFRATFWLERKHEKQKKLQVGRLFRGDEWEEVPEVCRVLRTDN</sequence>
<protein>
    <submittedName>
        <fullName evidence="1">Uncharacterized protein</fullName>
    </submittedName>
</protein>